<evidence type="ECO:0000256" key="1">
    <source>
        <dbReference type="SAM" id="MobiDB-lite"/>
    </source>
</evidence>
<keyword evidence="2" id="KW-1185">Reference proteome</keyword>
<dbReference type="WBParaSite" id="nRc.2.0.1.t38174-RA">
    <property type="protein sequence ID" value="nRc.2.0.1.t38174-RA"/>
    <property type="gene ID" value="nRc.2.0.1.g38174"/>
</dbReference>
<accession>A0A915KJZ1</accession>
<feature type="region of interest" description="Disordered" evidence="1">
    <location>
        <begin position="1"/>
        <end position="32"/>
    </location>
</feature>
<protein>
    <submittedName>
        <fullName evidence="3">Uncharacterized protein</fullName>
    </submittedName>
</protein>
<evidence type="ECO:0000313" key="2">
    <source>
        <dbReference type="Proteomes" id="UP000887565"/>
    </source>
</evidence>
<evidence type="ECO:0000313" key="3">
    <source>
        <dbReference type="WBParaSite" id="nRc.2.0.1.t38174-RA"/>
    </source>
</evidence>
<reference evidence="3" key="1">
    <citation type="submission" date="2022-11" db="UniProtKB">
        <authorList>
            <consortium name="WormBaseParasite"/>
        </authorList>
    </citation>
    <scope>IDENTIFICATION</scope>
</reference>
<feature type="compositionally biased region" description="Basic and acidic residues" evidence="1">
    <location>
        <begin position="1"/>
        <end position="26"/>
    </location>
</feature>
<organism evidence="2 3">
    <name type="scientific">Romanomermis culicivorax</name>
    <name type="common">Nematode worm</name>
    <dbReference type="NCBI Taxonomy" id="13658"/>
    <lineage>
        <taxon>Eukaryota</taxon>
        <taxon>Metazoa</taxon>
        <taxon>Ecdysozoa</taxon>
        <taxon>Nematoda</taxon>
        <taxon>Enoplea</taxon>
        <taxon>Dorylaimia</taxon>
        <taxon>Mermithida</taxon>
        <taxon>Mermithoidea</taxon>
        <taxon>Mermithidae</taxon>
        <taxon>Romanomermis</taxon>
    </lineage>
</organism>
<dbReference type="Proteomes" id="UP000887565">
    <property type="component" value="Unplaced"/>
</dbReference>
<sequence length="87" mass="10255">MSREKGCEGGGREQDRMEDRMKEGRNMSKQQHRRHFLQLSRLYPLAKILTRVKSAVFAMFKYSLSLAQPRKCLLLSIQNISIFYFKA</sequence>
<dbReference type="AlphaFoldDB" id="A0A915KJZ1"/>
<proteinExistence type="predicted"/>
<name>A0A915KJZ1_ROMCU</name>